<protein>
    <submittedName>
        <fullName evidence="2">Uncharacterized protein</fullName>
    </submittedName>
</protein>
<feature type="region of interest" description="Disordered" evidence="1">
    <location>
        <begin position="1"/>
        <end position="42"/>
    </location>
</feature>
<dbReference type="RefSeq" id="WP_280949221.1">
    <property type="nucleotide sequence ID" value="NZ_LT629749.1"/>
</dbReference>
<dbReference type="EMBL" id="LT629749">
    <property type="protein sequence ID" value="SDS90586.1"/>
    <property type="molecule type" value="Genomic_DNA"/>
</dbReference>
<sequence>MTTVEASPTVLSRTAARAGTSGVVVGARSVARGARTPRSSAW</sequence>
<evidence type="ECO:0000313" key="3">
    <source>
        <dbReference type="Proteomes" id="UP000199092"/>
    </source>
</evidence>
<dbReference type="AlphaFoldDB" id="A0A1H1W248"/>
<proteinExistence type="predicted"/>
<dbReference type="STRING" id="546871.SAMN04488543_2616"/>
<feature type="compositionally biased region" description="Low complexity" evidence="1">
    <location>
        <begin position="14"/>
        <end position="36"/>
    </location>
</feature>
<reference evidence="2 3" key="1">
    <citation type="submission" date="2016-10" db="EMBL/GenBank/DDBJ databases">
        <authorList>
            <person name="de Groot N.N."/>
        </authorList>
    </citation>
    <scope>NUCLEOTIDE SEQUENCE [LARGE SCALE GENOMIC DNA]</scope>
    <source>
        <strain evidence="2 3">DSM 21741</strain>
    </source>
</reference>
<accession>A0A1H1W248</accession>
<organism evidence="2 3">
    <name type="scientific">Friedmanniella luteola</name>
    <dbReference type="NCBI Taxonomy" id="546871"/>
    <lineage>
        <taxon>Bacteria</taxon>
        <taxon>Bacillati</taxon>
        <taxon>Actinomycetota</taxon>
        <taxon>Actinomycetes</taxon>
        <taxon>Propionibacteriales</taxon>
        <taxon>Nocardioidaceae</taxon>
        <taxon>Friedmanniella</taxon>
    </lineage>
</organism>
<feature type="compositionally biased region" description="Polar residues" evidence="1">
    <location>
        <begin position="1"/>
        <end position="12"/>
    </location>
</feature>
<keyword evidence="3" id="KW-1185">Reference proteome</keyword>
<dbReference type="Proteomes" id="UP000199092">
    <property type="component" value="Chromosome I"/>
</dbReference>
<gene>
    <name evidence="2" type="ORF">SAMN04488543_2616</name>
</gene>
<evidence type="ECO:0000313" key="2">
    <source>
        <dbReference type="EMBL" id="SDS90586.1"/>
    </source>
</evidence>
<evidence type="ECO:0000256" key="1">
    <source>
        <dbReference type="SAM" id="MobiDB-lite"/>
    </source>
</evidence>
<name>A0A1H1W248_9ACTN</name>